<name>A0A162JFS4_9FUSO</name>
<keyword evidence="6 9" id="KW-0408">Iron</keyword>
<evidence type="ECO:0000256" key="7">
    <source>
        <dbReference type="ARBA" id="ARBA00023014"/>
    </source>
</evidence>
<protein>
    <recommendedName>
        <fullName evidence="2 9">Heme chaperone HemW</fullName>
    </recommendedName>
</protein>
<keyword evidence="9" id="KW-0004">4Fe-4S</keyword>
<dbReference type="InterPro" id="IPR006638">
    <property type="entry name" value="Elp3/MiaA/NifB-like_rSAM"/>
</dbReference>
<proteinExistence type="inferred from homology"/>
<dbReference type="RefSeq" id="WP_035946115.1">
    <property type="nucleotide sequence ID" value="NZ_CAXOUM010000027.1"/>
</dbReference>
<dbReference type="GO" id="GO:0006779">
    <property type="term" value="P:porphyrin-containing compound biosynthetic process"/>
    <property type="evidence" value="ECO:0007669"/>
    <property type="project" value="InterPro"/>
</dbReference>
<feature type="domain" description="Radical SAM core" evidence="10">
    <location>
        <begin position="4"/>
        <end position="232"/>
    </location>
</feature>
<keyword evidence="7 9" id="KW-0411">Iron-sulfur</keyword>
<evidence type="ECO:0000259" key="10">
    <source>
        <dbReference type="PROSITE" id="PS51918"/>
    </source>
</evidence>
<dbReference type="SFLD" id="SFLDF00562">
    <property type="entry name" value="HemN-like__clustered_with_heat"/>
    <property type="match status" value="1"/>
</dbReference>
<dbReference type="AlphaFoldDB" id="A0A162JFS4"/>
<dbReference type="SFLD" id="SFLDG01065">
    <property type="entry name" value="anaerobic_coproporphyrinogen-I"/>
    <property type="match status" value="1"/>
</dbReference>
<dbReference type="KEGG" id="fnf:BSQ88_05960"/>
<dbReference type="GO" id="GO:0004109">
    <property type="term" value="F:coproporphyrinogen oxidase activity"/>
    <property type="evidence" value="ECO:0007669"/>
    <property type="project" value="InterPro"/>
</dbReference>
<keyword evidence="4 9" id="KW-0949">S-adenosyl-L-methionine</keyword>
<dbReference type="Gene3D" id="3.20.20.70">
    <property type="entry name" value="Aldolase class I"/>
    <property type="match status" value="1"/>
</dbReference>
<dbReference type="InterPro" id="IPR058240">
    <property type="entry name" value="rSAM_sf"/>
</dbReference>
<accession>A0A162JFS4</accession>
<dbReference type="InterPro" id="IPR013785">
    <property type="entry name" value="Aldolase_TIM"/>
</dbReference>
<evidence type="ECO:0000256" key="6">
    <source>
        <dbReference type="ARBA" id="ARBA00023004"/>
    </source>
</evidence>
<dbReference type="SUPFAM" id="SSF102114">
    <property type="entry name" value="Radical SAM enzymes"/>
    <property type="match status" value="1"/>
</dbReference>
<evidence type="ECO:0000313" key="12">
    <source>
        <dbReference type="Proteomes" id="UP000075816"/>
    </source>
</evidence>
<organism evidence="11 12">
    <name type="scientific">Fusobacterium necrophorum subsp. funduliforme</name>
    <dbReference type="NCBI Taxonomy" id="143387"/>
    <lineage>
        <taxon>Bacteria</taxon>
        <taxon>Fusobacteriati</taxon>
        <taxon>Fusobacteriota</taxon>
        <taxon>Fusobacteriia</taxon>
        <taxon>Fusobacteriales</taxon>
        <taxon>Fusobacteriaceae</taxon>
        <taxon>Fusobacterium</taxon>
    </lineage>
</organism>
<dbReference type="PANTHER" id="PTHR13932">
    <property type="entry name" value="COPROPORPHYRINIGEN III OXIDASE"/>
    <property type="match status" value="1"/>
</dbReference>
<comment type="function">
    <text evidence="9">Probably acts as a heme chaperone, transferring heme to an unknown acceptor. Binds one molecule of heme per monomer, possibly covalently. Binds 1 [4Fe-4S] cluster. The cluster is coordinated with 3 cysteines and an exchangeable S-adenosyl-L-methionine.</text>
</comment>
<dbReference type="GO" id="GO:0005737">
    <property type="term" value="C:cytoplasm"/>
    <property type="evidence" value="ECO:0007669"/>
    <property type="project" value="UniProtKB-SubCell"/>
</dbReference>
<comment type="caution">
    <text evidence="11">The sequence shown here is derived from an EMBL/GenBank/DDBJ whole genome shotgun (WGS) entry which is preliminary data.</text>
</comment>
<evidence type="ECO:0000256" key="5">
    <source>
        <dbReference type="ARBA" id="ARBA00022723"/>
    </source>
</evidence>
<evidence type="ECO:0000256" key="2">
    <source>
        <dbReference type="ARBA" id="ARBA00017228"/>
    </source>
</evidence>
<evidence type="ECO:0000256" key="9">
    <source>
        <dbReference type="RuleBase" id="RU364116"/>
    </source>
</evidence>
<dbReference type="GO" id="GO:0046872">
    <property type="term" value="F:metal ion binding"/>
    <property type="evidence" value="ECO:0007669"/>
    <property type="project" value="UniProtKB-UniRule"/>
</dbReference>
<dbReference type="GO" id="GO:0051539">
    <property type="term" value="F:4 iron, 4 sulfur cluster binding"/>
    <property type="evidence" value="ECO:0007669"/>
    <property type="project" value="UniProtKB-UniRule"/>
</dbReference>
<keyword evidence="8 9" id="KW-0143">Chaperone</keyword>
<dbReference type="SFLD" id="SFLDS00029">
    <property type="entry name" value="Radical_SAM"/>
    <property type="match status" value="1"/>
</dbReference>
<dbReference type="Pfam" id="PF04055">
    <property type="entry name" value="Radical_SAM"/>
    <property type="match status" value="1"/>
</dbReference>
<dbReference type="PANTHER" id="PTHR13932:SF5">
    <property type="entry name" value="RADICAL S-ADENOSYL METHIONINE DOMAIN-CONTAINING PROTEIN 1, MITOCHONDRIAL"/>
    <property type="match status" value="1"/>
</dbReference>
<dbReference type="InterPro" id="IPR034505">
    <property type="entry name" value="Coproporphyrinogen-III_oxidase"/>
</dbReference>
<evidence type="ECO:0000256" key="1">
    <source>
        <dbReference type="ARBA" id="ARBA00006100"/>
    </source>
</evidence>
<dbReference type="SMART" id="SM00729">
    <property type="entry name" value="Elp3"/>
    <property type="match status" value="1"/>
</dbReference>
<gene>
    <name evidence="11" type="ORF">A2J07_02845</name>
</gene>
<keyword evidence="3 9" id="KW-0349">Heme</keyword>
<comment type="subcellular location">
    <subcellularLocation>
        <location evidence="9">Cytoplasm</location>
    </subcellularLocation>
</comment>
<dbReference type="eggNOG" id="COG0635">
    <property type="taxonomic scope" value="Bacteria"/>
</dbReference>
<dbReference type="NCBIfam" id="TIGR00539">
    <property type="entry name" value="hemN_rel"/>
    <property type="match status" value="1"/>
</dbReference>
<evidence type="ECO:0000256" key="4">
    <source>
        <dbReference type="ARBA" id="ARBA00022691"/>
    </source>
</evidence>
<sequence length="365" mass="43581">MSTLCKVDADAVYIHIPFCLQKCEYCDFTSFSGKSEWKKRYLEALRTEILLYEHSYYDTIYFGGGTPSLLEGEEISEILKLLPHDERSEITLECNPKTLNSKKLREYYQAGVNRLSIGIQSMKEKYLNLLGRLHTAEEAKEVFWKARELGFQNISVDMMFSLPTQTLKEVKEDVEEFLSLGAEHISIYSLIWEENTPFFTKLEKGIYHKTENDLEAEMYQSIIERMKQKGYEHYEISNFAKKGYISRHNQKYWKNQKYLGLGLGASGYLGKLRYTNCSDFETYFFQLENYRFPREEEEVLTQEMIEEYRYILAFRQLREWVSARGKYIEICNILWKKGYVRKRKQEYKITEKGLFFFNDMLEYFL</sequence>
<dbReference type="SFLD" id="SFLDF00288">
    <property type="entry name" value="HemN-like__clustered_with_nucl"/>
    <property type="match status" value="1"/>
</dbReference>
<evidence type="ECO:0000256" key="8">
    <source>
        <dbReference type="ARBA" id="ARBA00023186"/>
    </source>
</evidence>
<evidence type="ECO:0000256" key="3">
    <source>
        <dbReference type="ARBA" id="ARBA00022617"/>
    </source>
</evidence>
<dbReference type="InterPro" id="IPR007197">
    <property type="entry name" value="rSAM"/>
</dbReference>
<keyword evidence="5 9" id="KW-0479">Metal-binding</keyword>
<dbReference type="SFLD" id="SFLDG01082">
    <property type="entry name" value="B12-binding_domain_containing"/>
    <property type="match status" value="1"/>
</dbReference>
<dbReference type="CDD" id="cd01335">
    <property type="entry name" value="Radical_SAM"/>
    <property type="match status" value="1"/>
</dbReference>
<comment type="similarity">
    <text evidence="1">Belongs to the anaerobic coproporphyrinogen-III oxidase family. HemW subfamily.</text>
</comment>
<keyword evidence="9" id="KW-0963">Cytoplasm</keyword>
<dbReference type="EMBL" id="LVEA01000001">
    <property type="protein sequence ID" value="KYL05685.1"/>
    <property type="molecule type" value="Genomic_DNA"/>
</dbReference>
<dbReference type="Proteomes" id="UP000075816">
    <property type="component" value="Unassembled WGS sequence"/>
</dbReference>
<dbReference type="InterPro" id="IPR004559">
    <property type="entry name" value="HemW-like"/>
</dbReference>
<reference evidence="11 12" key="1">
    <citation type="submission" date="2016-03" db="EMBL/GenBank/DDBJ databases">
        <title>Comparative genomics of human isolates of Fusobacterium necrophorum.</title>
        <authorList>
            <person name="Jensen A."/>
            <person name="Bank S."/>
            <person name="Andersen P.S."/>
            <person name="Kristensen L.H."/>
            <person name="Prag J."/>
        </authorList>
    </citation>
    <scope>NUCLEOTIDE SEQUENCE [LARGE SCALE GENOMIC DNA]</scope>
    <source>
        <strain evidence="11 12">LS_1264</strain>
    </source>
</reference>
<dbReference type="PROSITE" id="PS51918">
    <property type="entry name" value="RADICAL_SAM"/>
    <property type="match status" value="1"/>
</dbReference>
<evidence type="ECO:0000313" key="11">
    <source>
        <dbReference type="EMBL" id="KYL05685.1"/>
    </source>
</evidence>